<comment type="caution">
    <text evidence="1">The sequence shown here is derived from an EMBL/GenBank/DDBJ whole genome shotgun (WGS) entry which is preliminary data.</text>
</comment>
<dbReference type="InterPro" id="IPR025855">
    <property type="entry name" value="Replic_Relax"/>
</dbReference>
<sequence length="223" mass="25165">MELSARDLEVLKLVGMFGQLASTHLVELVFADRSHSVPDTVLGRLVRKKFLSRVGRRASSDKGGAGAYVYQLGRFGRSLLGVEGRASPVVNNHALMIADTYAALRRAEKAQLLVLREWAVELPLPPVRADLFVAVDYPAQRRSSSYYLEIDLGTERPVRLMEKLDGYRRVYEASTAEYFPYVAFVVQQAARKSEIERIIRRHPGSELFRVFLLTELLDELAVL</sequence>
<dbReference type="EMBL" id="JMQI01000011">
    <property type="protein sequence ID" value="KDN23131.1"/>
    <property type="molecule type" value="Genomic_DNA"/>
</dbReference>
<dbReference type="Proteomes" id="UP000027345">
    <property type="component" value="Unassembled WGS sequence"/>
</dbReference>
<reference evidence="1 2" key="1">
    <citation type="submission" date="2014-05" db="EMBL/GenBank/DDBJ databases">
        <title>Draft genome sequence of Amycolatopsis rifamycinica DSM 46095.</title>
        <authorList>
            <person name="Lal R."/>
            <person name="Saxena A."/>
            <person name="Kumari R."/>
            <person name="Mukherjee U."/>
            <person name="Singh P."/>
            <person name="Sangwan N."/>
            <person name="Mahato N.K."/>
        </authorList>
    </citation>
    <scope>NUCLEOTIDE SEQUENCE [LARGE SCALE GENOMIC DNA]</scope>
    <source>
        <strain evidence="1 2">DSM 46095</strain>
    </source>
</reference>
<evidence type="ECO:0008006" key="3">
    <source>
        <dbReference type="Google" id="ProtNLM"/>
    </source>
</evidence>
<dbReference type="AlphaFoldDB" id="A0A066U6P5"/>
<dbReference type="STRING" id="287986.DV20_05280"/>
<dbReference type="Pfam" id="PF13814">
    <property type="entry name" value="Replic_Relax"/>
    <property type="match status" value="1"/>
</dbReference>
<accession>A0A066U6P5</accession>
<protein>
    <recommendedName>
        <fullName evidence="3">Replication-relaxation</fullName>
    </recommendedName>
</protein>
<evidence type="ECO:0000313" key="2">
    <source>
        <dbReference type="Proteomes" id="UP000027345"/>
    </source>
</evidence>
<keyword evidence="2" id="KW-1185">Reference proteome</keyword>
<evidence type="ECO:0000313" key="1">
    <source>
        <dbReference type="EMBL" id="KDN23131.1"/>
    </source>
</evidence>
<gene>
    <name evidence="1" type="ORF">DV20_05280</name>
</gene>
<dbReference type="OrthoDB" id="4146863at2"/>
<name>A0A066U6P5_9PSEU</name>
<dbReference type="RefSeq" id="WP_043776817.1">
    <property type="nucleotide sequence ID" value="NZ_JMQI01000011.1"/>
</dbReference>
<organism evidence="1 2">
    <name type="scientific">Amycolatopsis rifamycinica</name>
    <dbReference type="NCBI Taxonomy" id="287986"/>
    <lineage>
        <taxon>Bacteria</taxon>
        <taxon>Bacillati</taxon>
        <taxon>Actinomycetota</taxon>
        <taxon>Actinomycetes</taxon>
        <taxon>Pseudonocardiales</taxon>
        <taxon>Pseudonocardiaceae</taxon>
        <taxon>Amycolatopsis</taxon>
    </lineage>
</organism>
<proteinExistence type="predicted"/>